<keyword evidence="4" id="KW-1185">Reference proteome</keyword>
<feature type="compositionally biased region" description="Pro residues" evidence="1">
    <location>
        <begin position="63"/>
        <end position="119"/>
    </location>
</feature>
<evidence type="ECO:0000313" key="3">
    <source>
        <dbReference type="EMBL" id="KAA9086953.1"/>
    </source>
</evidence>
<reference evidence="4" key="1">
    <citation type="submission" date="2019-09" db="EMBL/GenBank/DDBJ databases">
        <title>Mumia zhuanghuii sp. nov. isolated from the intestinal contents of plateau pika (Ochotona curzoniae) in the Qinghai-Tibet plateau of China.</title>
        <authorList>
            <person name="Tian Z."/>
        </authorList>
    </citation>
    <scope>NUCLEOTIDE SEQUENCE [LARGE SCALE GENOMIC DNA]</scope>
    <source>
        <strain evidence="4">DSM 25564</strain>
    </source>
</reference>
<keyword evidence="2" id="KW-0472">Membrane</keyword>
<protein>
    <submittedName>
        <fullName evidence="3">Uncharacterized protein</fullName>
    </submittedName>
</protein>
<accession>A0A5J5ITJ3</accession>
<evidence type="ECO:0000256" key="1">
    <source>
        <dbReference type="SAM" id="MobiDB-lite"/>
    </source>
</evidence>
<proteinExistence type="predicted"/>
<feature type="region of interest" description="Disordered" evidence="1">
    <location>
        <begin position="33"/>
        <end position="130"/>
    </location>
</feature>
<dbReference type="EMBL" id="VYRZ01000002">
    <property type="protein sequence ID" value="KAA9086953.1"/>
    <property type="molecule type" value="Genomic_DNA"/>
</dbReference>
<dbReference type="Proteomes" id="UP000327039">
    <property type="component" value="Unassembled WGS sequence"/>
</dbReference>
<dbReference type="RefSeq" id="WP_150419120.1">
    <property type="nucleotide sequence ID" value="NZ_VYRZ01000002.1"/>
</dbReference>
<name>A0A5J5ITJ3_9MICO</name>
<sequence>MSSQTKHDRARRGVLCLAASVLITGPILVPGIAWADDDGVVPDPRATSTVGDLPAPDETDDPTPAPGGTPTPDPSPSAPSTPAPTPTPAPSPPVAPPPVVEPPAPPVDSPAPAPAPAVPPSGSSSDGSGVRLPAGVAVRLSSLLRFERQDQDAVPAAPDDVHVDGGPDVGGTVELNATVEPDAPTGSVDAVQVRALTAERPTTLNEPVVWAPWAGALGVAAGAAALFILRGGRQIGR</sequence>
<keyword evidence="2" id="KW-0812">Transmembrane</keyword>
<keyword evidence="2" id="KW-1133">Transmembrane helix</keyword>
<evidence type="ECO:0000313" key="4">
    <source>
        <dbReference type="Proteomes" id="UP000327039"/>
    </source>
</evidence>
<gene>
    <name evidence="3" type="ORF">F6B42_08200</name>
</gene>
<comment type="caution">
    <text evidence="3">The sequence shown here is derived from an EMBL/GenBank/DDBJ whole genome shotgun (WGS) entry which is preliminary data.</text>
</comment>
<evidence type="ECO:0000256" key="2">
    <source>
        <dbReference type="SAM" id="Phobius"/>
    </source>
</evidence>
<feature type="compositionally biased region" description="Low complexity" evidence="1">
    <location>
        <begin position="120"/>
        <end position="130"/>
    </location>
</feature>
<dbReference type="AlphaFoldDB" id="A0A5J5ITJ3"/>
<organism evidence="3 4">
    <name type="scientific">Microbacterium radiodurans</name>
    <dbReference type="NCBI Taxonomy" id="661398"/>
    <lineage>
        <taxon>Bacteria</taxon>
        <taxon>Bacillati</taxon>
        <taxon>Actinomycetota</taxon>
        <taxon>Actinomycetes</taxon>
        <taxon>Micrococcales</taxon>
        <taxon>Microbacteriaceae</taxon>
        <taxon>Microbacterium</taxon>
    </lineage>
</organism>
<feature type="transmembrane region" description="Helical" evidence="2">
    <location>
        <begin position="210"/>
        <end position="229"/>
    </location>
</feature>